<evidence type="ECO:0000256" key="2">
    <source>
        <dbReference type="ARBA" id="ARBA00022771"/>
    </source>
</evidence>
<keyword evidence="2 4" id="KW-0863">Zinc-finger</keyword>
<dbReference type="Pfam" id="PF00097">
    <property type="entry name" value="zf-C3HC4"/>
    <property type="match status" value="1"/>
</dbReference>
<keyword evidence="1" id="KW-0479">Metal-binding</keyword>
<proteinExistence type="predicted"/>
<dbReference type="GO" id="GO:0008270">
    <property type="term" value="F:zinc ion binding"/>
    <property type="evidence" value="ECO:0007669"/>
    <property type="project" value="UniProtKB-KW"/>
</dbReference>
<dbReference type="InterPro" id="IPR039577">
    <property type="entry name" value="Rad18"/>
</dbReference>
<evidence type="ECO:0000313" key="8">
    <source>
        <dbReference type="Proteomes" id="UP000623467"/>
    </source>
</evidence>
<evidence type="ECO:0000256" key="5">
    <source>
        <dbReference type="SAM" id="MobiDB-lite"/>
    </source>
</evidence>
<dbReference type="Proteomes" id="UP000623467">
    <property type="component" value="Unassembled WGS sequence"/>
</dbReference>
<protein>
    <submittedName>
        <fullName evidence="7">RING-type domain-containing protein</fullName>
    </submittedName>
</protein>
<feature type="domain" description="RING-type" evidence="6">
    <location>
        <begin position="193"/>
        <end position="242"/>
    </location>
</feature>
<reference evidence="7" key="1">
    <citation type="submission" date="2020-05" db="EMBL/GenBank/DDBJ databases">
        <title>Mycena genomes resolve the evolution of fungal bioluminescence.</title>
        <authorList>
            <person name="Tsai I.J."/>
        </authorList>
    </citation>
    <scope>NUCLEOTIDE SEQUENCE</scope>
    <source>
        <strain evidence="7">160909Yilan</strain>
    </source>
</reference>
<name>A0A8H6YWX1_9AGAR</name>
<dbReference type="Gene3D" id="3.30.40.10">
    <property type="entry name" value="Zinc/RING finger domain, C3HC4 (zinc finger)"/>
    <property type="match status" value="1"/>
</dbReference>
<feature type="compositionally biased region" description="Low complexity" evidence="5">
    <location>
        <begin position="581"/>
        <end position="594"/>
    </location>
</feature>
<dbReference type="OrthoDB" id="6105938at2759"/>
<dbReference type="SUPFAM" id="SSF57850">
    <property type="entry name" value="RING/U-box"/>
    <property type="match status" value="1"/>
</dbReference>
<evidence type="ECO:0000259" key="6">
    <source>
        <dbReference type="PROSITE" id="PS50089"/>
    </source>
</evidence>
<comment type="caution">
    <text evidence="7">The sequence shown here is derived from an EMBL/GenBank/DDBJ whole genome shotgun (WGS) entry which is preliminary data.</text>
</comment>
<feature type="compositionally biased region" description="Low complexity" evidence="5">
    <location>
        <begin position="127"/>
        <end position="146"/>
    </location>
</feature>
<feature type="compositionally biased region" description="Polar residues" evidence="5">
    <location>
        <begin position="68"/>
        <end position="83"/>
    </location>
</feature>
<feature type="region of interest" description="Disordered" evidence="5">
    <location>
        <begin position="273"/>
        <end position="296"/>
    </location>
</feature>
<dbReference type="PROSITE" id="PS50089">
    <property type="entry name" value="ZF_RING_2"/>
    <property type="match status" value="1"/>
</dbReference>
<dbReference type="GO" id="GO:0006301">
    <property type="term" value="P:DNA damage tolerance"/>
    <property type="evidence" value="ECO:0007669"/>
    <property type="project" value="InterPro"/>
</dbReference>
<dbReference type="InterPro" id="IPR013083">
    <property type="entry name" value="Znf_RING/FYVE/PHD"/>
</dbReference>
<accession>A0A8H6YWX1</accession>
<evidence type="ECO:0000256" key="1">
    <source>
        <dbReference type="ARBA" id="ARBA00022723"/>
    </source>
</evidence>
<organism evidence="7 8">
    <name type="scientific">Mycena sanguinolenta</name>
    <dbReference type="NCBI Taxonomy" id="230812"/>
    <lineage>
        <taxon>Eukaryota</taxon>
        <taxon>Fungi</taxon>
        <taxon>Dikarya</taxon>
        <taxon>Basidiomycota</taxon>
        <taxon>Agaricomycotina</taxon>
        <taxon>Agaricomycetes</taxon>
        <taxon>Agaricomycetidae</taxon>
        <taxon>Agaricales</taxon>
        <taxon>Marasmiineae</taxon>
        <taxon>Mycenaceae</taxon>
        <taxon>Mycena</taxon>
    </lineage>
</organism>
<feature type="compositionally biased region" description="Basic residues" evidence="5">
    <location>
        <begin position="50"/>
        <end position="61"/>
    </location>
</feature>
<gene>
    <name evidence="7" type="ORF">MSAN_00930300</name>
</gene>
<dbReference type="PANTHER" id="PTHR14134">
    <property type="entry name" value="E3 UBIQUITIN-PROTEIN LIGASE RAD18"/>
    <property type="match status" value="1"/>
</dbReference>
<feature type="region of interest" description="Disordered" evidence="5">
    <location>
        <begin position="1"/>
        <end position="161"/>
    </location>
</feature>
<feature type="compositionally biased region" description="Acidic residues" evidence="5">
    <location>
        <begin position="529"/>
        <end position="538"/>
    </location>
</feature>
<dbReference type="InterPro" id="IPR018957">
    <property type="entry name" value="Znf_C3HC4_RING-type"/>
</dbReference>
<dbReference type="InterPro" id="IPR001841">
    <property type="entry name" value="Znf_RING"/>
</dbReference>
<dbReference type="GO" id="GO:0061630">
    <property type="term" value="F:ubiquitin protein ligase activity"/>
    <property type="evidence" value="ECO:0007669"/>
    <property type="project" value="InterPro"/>
</dbReference>
<keyword evidence="8" id="KW-1185">Reference proteome</keyword>
<sequence>MATRSSSPLVVLAPTNSLKRALSEDQDSDDASHPDPKKIKLKQGNTPQKDKKKRKKKKKKTPVVLELPTSTNAAPPSTHTQVEPLTPTALRTPMDSGKGKRKETSGPALQLEGSAGHHSGEDAGRLSDAAESSSAARARSPSPGAEQESAEVSEDRESQSATIARLNDELKAQSILLKKHEATLSQFTQSLTCQVCLDLLHKPFALAPCGHVACYNCLVAWFTSEPEEHYMGPRKKTCPDCRATIKERPVEVWNIKELVTGLLKSGLVSGLSAGPSASPPLPGPPQPADTPPDPWHNIFRYPHQHPMFHPPPLNGQEPPSVEDMGMLDAEDGVYRCLDCMHEIWDGVCTSCQREYRGHIIDDGDDGEMFGDSDGDGDEEPIFWPHFLQAGLAAPIGPWWNVDDSDEDEDESELERAIQDAEDGYDSFIDDDDEVEDVHRAAAIIEINDSDDERGNSSPPATRRRGAAPVNSRIVISSDEEDEDIPDPPSRRRRNRNRISSPAENEVIVVSGDESDDGDATSRHSQSTINDDDDEDEDESRASSDNEFHATSSTYNRGTAPMTAGDLMHLIQRFQDGDGDSQDGSSRGYQSDDYY</sequence>
<evidence type="ECO:0000256" key="3">
    <source>
        <dbReference type="ARBA" id="ARBA00022833"/>
    </source>
</evidence>
<evidence type="ECO:0000313" key="7">
    <source>
        <dbReference type="EMBL" id="KAF7366722.1"/>
    </source>
</evidence>
<dbReference type="GO" id="GO:0003697">
    <property type="term" value="F:single-stranded DNA binding"/>
    <property type="evidence" value="ECO:0007669"/>
    <property type="project" value="InterPro"/>
</dbReference>
<dbReference type="AlphaFoldDB" id="A0A8H6YWX1"/>
<feature type="compositionally biased region" description="Polar residues" evidence="5">
    <location>
        <begin position="1"/>
        <end position="18"/>
    </location>
</feature>
<evidence type="ECO:0000256" key="4">
    <source>
        <dbReference type="PROSITE-ProRule" id="PRU00175"/>
    </source>
</evidence>
<feature type="region of interest" description="Disordered" evidence="5">
    <location>
        <begin position="445"/>
        <end position="594"/>
    </location>
</feature>
<dbReference type="SMART" id="SM00184">
    <property type="entry name" value="RING"/>
    <property type="match status" value="1"/>
</dbReference>
<dbReference type="EMBL" id="JACAZH010000006">
    <property type="protein sequence ID" value="KAF7366722.1"/>
    <property type="molecule type" value="Genomic_DNA"/>
</dbReference>
<dbReference type="GO" id="GO:0006513">
    <property type="term" value="P:protein monoubiquitination"/>
    <property type="evidence" value="ECO:0007669"/>
    <property type="project" value="InterPro"/>
</dbReference>
<feature type="compositionally biased region" description="Pro residues" evidence="5">
    <location>
        <begin position="277"/>
        <end position="294"/>
    </location>
</feature>
<keyword evidence="3" id="KW-0862">Zinc</keyword>